<dbReference type="GO" id="GO:0008911">
    <property type="term" value="F:lactaldehyde dehydrogenase (NAD+) activity"/>
    <property type="evidence" value="ECO:0007669"/>
    <property type="project" value="TreeGrafter"/>
</dbReference>
<dbReference type="RefSeq" id="WP_090775163.1">
    <property type="nucleotide sequence ID" value="NZ_FMYM01000004.1"/>
</dbReference>
<dbReference type="Gene3D" id="3.40.605.10">
    <property type="entry name" value="Aldehyde Dehydrogenase, Chain A, domain 1"/>
    <property type="match status" value="1"/>
</dbReference>
<dbReference type="InterPro" id="IPR015590">
    <property type="entry name" value="Aldehyde_DH_dom"/>
</dbReference>
<dbReference type="InterPro" id="IPR016161">
    <property type="entry name" value="Ald_DH/histidinol_DH"/>
</dbReference>
<accession>A0A1G6HK85</accession>
<dbReference type="PANTHER" id="PTHR42991:SF1">
    <property type="entry name" value="ALDEHYDE DEHYDROGENASE"/>
    <property type="match status" value="1"/>
</dbReference>
<dbReference type="OrthoDB" id="9762913at2"/>
<feature type="domain" description="Aldehyde dehydrogenase" evidence="3">
    <location>
        <begin position="25"/>
        <end position="476"/>
    </location>
</feature>
<dbReference type="InterPro" id="IPR016163">
    <property type="entry name" value="Ald_DH_C"/>
</dbReference>
<sequence>MNIQQYIDTTLQPYILKDWGEQRDTSVLTAPYDGRTLAHIPRMSKADVDQAITAAAQAKEAMAALPAHQRGDILDRLVSLLEQKQDIAAALICAETAKPIRTAKEEVARTIQTYRFAAHAAYNQRGETLPMDAAPNGVGRIGLTMREPLGIIGAITPFNFPLNLVAHKIGPAIASGNTVILKPASQTPLSAYFLGQLLTEAGLPAGAFHIVTGSGKTIGDALVTDDRVQMITFTGSAEVGKEIRAKAGLKKVTLELGSNSALIVDKQIDPHAIAKRCAIGAFTFQGQVCISLQRIYVHEDLYDEFVAAFINASKSLVTGDPTHDETDISALISENDAARVHTWINDALEAGATLGCGGHRDGAIIEPTVLLHVPKETRISCDEVFGPVVLINRIASLEEGVTHVNDSRYGLQAGIYTNDIHHALNAAKKLHVGGVMINDIPTYRVDHMPYGGVKESGTGREGITYAIEEMTELKLVVFNQLK</sequence>
<comment type="similarity">
    <text evidence="1">Belongs to the aldehyde dehydrogenase family.</text>
</comment>
<dbReference type="Proteomes" id="UP000242662">
    <property type="component" value="Unassembled WGS sequence"/>
</dbReference>
<evidence type="ECO:0000313" key="5">
    <source>
        <dbReference type="Proteomes" id="UP000242662"/>
    </source>
</evidence>
<keyword evidence="5" id="KW-1185">Reference proteome</keyword>
<dbReference type="STRING" id="1464122.SAMN05421737_10426"/>
<dbReference type="EMBL" id="FMYM01000004">
    <property type="protein sequence ID" value="SDB94518.1"/>
    <property type="molecule type" value="Genomic_DNA"/>
</dbReference>
<dbReference type="InterPro" id="IPR016162">
    <property type="entry name" value="Ald_DH_N"/>
</dbReference>
<dbReference type="CDD" id="cd07149">
    <property type="entry name" value="ALDH_y4uC"/>
    <property type="match status" value="1"/>
</dbReference>
<reference evidence="5" key="1">
    <citation type="submission" date="2016-09" db="EMBL/GenBank/DDBJ databases">
        <authorList>
            <person name="Varghese N."/>
            <person name="Submissions S."/>
        </authorList>
    </citation>
    <scope>NUCLEOTIDE SEQUENCE [LARGE SCALE GENOMIC DNA]</scope>
    <source>
        <strain evidence="5">25nlg</strain>
    </source>
</reference>
<protein>
    <submittedName>
        <fullName evidence="4">Acyl-CoA reductase</fullName>
    </submittedName>
</protein>
<dbReference type="SUPFAM" id="SSF53720">
    <property type="entry name" value="ALDH-like"/>
    <property type="match status" value="1"/>
</dbReference>
<evidence type="ECO:0000256" key="2">
    <source>
        <dbReference type="ARBA" id="ARBA00023002"/>
    </source>
</evidence>
<dbReference type="InterPro" id="IPR051020">
    <property type="entry name" value="ALDH-related_metabolic_enz"/>
</dbReference>
<dbReference type="AlphaFoldDB" id="A0A1G6HK85"/>
<gene>
    <name evidence="4" type="ORF">SAMN05421737_10426</name>
</gene>
<dbReference type="FunFam" id="3.40.605.10:FF:000007">
    <property type="entry name" value="NAD/NADP-dependent betaine aldehyde dehydrogenase"/>
    <property type="match status" value="1"/>
</dbReference>
<evidence type="ECO:0000256" key="1">
    <source>
        <dbReference type="ARBA" id="ARBA00009986"/>
    </source>
</evidence>
<dbReference type="Pfam" id="PF00171">
    <property type="entry name" value="Aldedh"/>
    <property type="match status" value="1"/>
</dbReference>
<evidence type="ECO:0000313" key="4">
    <source>
        <dbReference type="EMBL" id="SDB94518.1"/>
    </source>
</evidence>
<dbReference type="PANTHER" id="PTHR42991">
    <property type="entry name" value="ALDEHYDE DEHYDROGENASE"/>
    <property type="match status" value="1"/>
</dbReference>
<dbReference type="Gene3D" id="3.40.309.10">
    <property type="entry name" value="Aldehyde Dehydrogenase, Chain A, domain 2"/>
    <property type="match status" value="1"/>
</dbReference>
<evidence type="ECO:0000259" key="3">
    <source>
        <dbReference type="Pfam" id="PF00171"/>
    </source>
</evidence>
<proteinExistence type="inferred from homology"/>
<name>A0A1G6HK85_9BACI</name>
<organism evidence="4 5">
    <name type="scientific">Shouchella lonarensis</name>
    <dbReference type="NCBI Taxonomy" id="1464122"/>
    <lineage>
        <taxon>Bacteria</taxon>
        <taxon>Bacillati</taxon>
        <taxon>Bacillota</taxon>
        <taxon>Bacilli</taxon>
        <taxon>Bacillales</taxon>
        <taxon>Bacillaceae</taxon>
        <taxon>Shouchella</taxon>
    </lineage>
</organism>
<keyword evidence="2" id="KW-0560">Oxidoreductase</keyword>